<keyword evidence="3" id="KW-1185">Reference proteome</keyword>
<feature type="transmembrane region" description="Helical" evidence="1">
    <location>
        <begin position="58"/>
        <end position="80"/>
    </location>
</feature>
<keyword evidence="1" id="KW-0812">Transmembrane</keyword>
<gene>
    <name evidence="2" type="ORF">Daura_49870</name>
</gene>
<protein>
    <submittedName>
        <fullName evidence="2">Uncharacterized protein</fullName>
    </submittedName>
</protein>
<feature type="transmembrane region" description="Helical" evidence="1">
    <location>
        <begin position="239"/>
        <end position="260"/>
    </location>
</feature>
<keyword evidence="1" id="KW-1133">Transmembrane helix</keyword>
<dbReference type="OrthoDB" id="3855595at2"/>
<feature type="transmembrane region" description="Helical" evidence="1">
    <location>
        <begin position="419"/>
        <end position="436"/>
    </location>
</feature>
<accession>A0A9Q9IIC0</accession>
<feature type="transmembrane region" description="Helical" evidence="1">
    <location>
        <begin position="598"/>
        <end position="616"/>
    </location>
</feature>
<evidence type="ECO:0000256" key="1">
    <source>
        <dbReference type="SAM" id="Phobius"/>
    </source>
</evidence>
<keyword evidence="1" id="KW-0472">Membrane</keyword>
<feature type="transmembrane region" description="Helical" evidence="1">
    <location>
        <begin position="345"/>
        <end position="376"/>
    </location>
</feature>
<feature type="transmembrane region" description="Helical" evidence="1">
    <location>
        <begin position="571"/>
        <end position="591"/>
    </location>
</feature>
<sequence>MQTPTEAADPDVTDTVQEPAVARPRGVRAVLTSGWLPVSLLWAATTAALWFFEVSPLTTVVFTVYLALGVTLPGTLWWRLLSRSKGFFVADVAAGLALGYVGEVFVYIGARLLGLPLLVLAWPAGTVAVFLLVPSLRRYWRGAADAPVPPLLWRWCLTLIAGMTMLWSFKFYRLYGLRYPYNSTPDTDSTFHLALVGEAKHHMPMVVPWITDEPLYYHWFVYPQMAASSWVTGIEPQVLLLRLSMLPMLMAFAVLVAVLARKVTGGWWSGVAASVLTLFVLSPNPYQWVSWEFYTNLAFSTLEDGSSLRLTVWSGPTQTFGALLMVPLMIVLVDRLREWRDGRGWALFTVLLAGVMGAKATYLPLLFCGLLLVVAAELLLHRTLHRGALIGLGITFAGLVFSQVVLFGGTSQGTALKPLTTLVTGALGTTTGYAAGEVTSRLLVLTVLLLFCWVCIWAGLAGLLRRRLPEPAVLTMIGIGVAGAGATILTGQSGDSQRFFIEAARPYLSVAAVVGLYSLLPAGRLAARRAWALAGFVVLGLVITQAVQVMGRGDVPNIGNTGSYAALTRAIVLPYAALAVAAVAVAAALLLARRRVPAVRGMVLALVVALLAGYGINTSFQNYYKILWDSTHVGWKNVVKGEKIVSEGVLEAGRWLRDHSDPDDLVATNAHCQRWNKDCTDLHFSMTAYSERRMLVEGWGFTTTAHVEAARLDTWVGYVPYWRPEILADNDAAFSNPSPQTVGLLRDRYGVRWLFVDESQDNVSPQLAAFATERYRSGVAVVYELPSA</sequence>
<feature type="transmembrane region" description="Helical" evidence="1">
    <location>
        <begin position="152"/>
        <end position="172"/>
    </location>
</feature>
<feature type="transmembrane region" description="Helical" evidence="1">
    <location>
        <begin position="267"/>
        <end position="286"/>
    </location>
</feature>
<feature type="transmembrane region" description="Helical" evidence="1">
    <location>
        <begin position="532"/>
        <end position="551"/>
    </location>
</feature>
<feature type="transmembrane region" description="Helical" evidence="1">
    <location>
        <begin position="87"/>
        <end position="108"/>
    </location>
</feature>
<proteinExistence type="predicted"/>
<evidence type="ECO:0000313" key="3">
    <source>
        <dbReference type="Proteomes" id="UP001058003"/>
    </source>
</evidence>
<feature type="transmembrane region" description="Helical" evidence="1">
    <location>
        <begin position="471"/>
        <end position="491"/>
    </location>
</feature>
<dbReference type="Proteomes" id="UP001058003">
    <property type="component" value="Chromosome"/>
</dbReference>
<feature type="transmembrane region" description="Helical" evidence="1">
    <location>
        <begin position="29"/>
        <end position="52"/>
    </location>
</feature>
<feature type="transmembrane region" description="Helical" evidence="1">
    <location>
        <begin position="120"/>
        <end position="140"/>
    </location>
</feature>
<feature type="transmembrane region" description="Helical" evidence="1">
    <location>
        <begin position="503"/>
        <end position="520"/>
    </location>
</feature>
<feature type="transmembrane region" description="Helical" evidence="1">
    <location>
        <begin position="388"/>
        <end position="407"/>
    </location>
</feature>
<feature type="transmembrane region" description="Helical" evidence="1">
    <location>
        <begin position="442"/>
        <end position="464"/>
    </location>
</feature>
<organism evidence="2 3">
    <name type="scientific">Dactylosporangium aurantiacum</name>
    <dbReference type="NCBI Taxonomy" id="35754"/>
    <lineage>
        <taxon>Bacteria</taxon>
        <taxon>Bacillati</taxon>
        <taxon>Actinomycetota</taxon>
        <taxon>Actinomycetes</taxon>
        <taxon>Micromonosporales</taxon>
        <taxon>Micromonosporaceae</taxon>
        <taxon>Dactylosporangium</taxon>
    </lineage>
</organism>
<evidence type="ECO:0000313" key="2">
    <source>
        <dbReference type="EMBL" id="UWZ54457.1"/>
    </source>
</evidence>
<dbReference type="AlphaFoldDB" id="A0A9Q9IIC0"/>
<dbReference type="KEGG" id="daur:Daura_49870"/>
<dbReference type="RefSeq" id="WP_033362764.1">
    <property type="nucleotide sequence ID" value="NZ_CP073767.1"/>
</dbReference>
<feature type="transmembrane region" description="Helical" evidence="1">
    <location>
        <begin position="310"/>
        <end position="333"/>
    </location>
</feature>
<name>A0A9Q9IIC0_9ACTN</name>
<dbReference type="EMBL" id="CP073767">
    <property type="protein sequence ID" value="UWZ54457.1"/>
    <property type="molecule type" value="Genomic_DNA"/>
</dbReference>
<reference evidence="2" key="1">
    <citation type="submission" date="2021-04" db="EMBL/GenBank/DDBJ databases">
        <title>Dactylosporangium aurantiacum NRRL B-8018 full assembly.</title>
        <authorList>
            <person name="Hartkoorn R.C."/>
            <person name="Beaudoing E."/>
            <person name="Hot D."/>
        </authorList>
    </citation>
    <scope>NUCLEOTIDE SEQUENCE</scope>
    <source>
        <strain evidence="2">NRRL B-8018</strain>
    </source>
</reference>